<dbReference type="GO" id="GO:0016787">
    <property type="term" value="F:hydrolase activity"/>
    <property type="evidence" value="ECO:0007669"/>
    <property type="project" value="UniProtKB-KW"/>
</dbReference>
<feature type="domain" description="Peptidase S8/S53" evidence="6">
    <location>
        <begin position="145"/>
        <end position="484"/>
    </location>
</feature>
<dbReference type="PRINTS" id="PR00723">
    <property type="entry name" value="SUBTILISIN"/>
</dbReference>
<dbReference type="CDD" id="cd07487">
    <property type="entry name" value="Peptidases_S8_1"/>
    <property type="match status" value="1"/>
</dbReference>
<feature type="active site" description="Charge relay system" evidence="5">
    <location>
        <position position="442"/>
    </location>
</feature>
<protein>
    <submittedName>
        <fullName evidence="7">S8 family peptidase</fullName>
        <ecNumber evidence="7">3.4.-.-</ecNumber>
    </submittedName>
</protein>
<keyword evidence="4 5" id="KW-0720">Serine protease</keyword>
<keyword evidence="3 5" id="KW-0378">Hydrolase</keyword>
<dbReference type="PANTHER" id="PTHR43806:SF11">
    <property type="entry name" value="CEREVISIN-RELATED"/>
    <property type="match status" value="1"/>
</dbReference>
<dbReference type="PANTHER" id="PTHR43806">
    <property type="entry name" value="PEPTIDASE S8"/>
    <property type="match status" value="1"/>
</dbReference>
<dbReference type="InterPro" id="IPR015500">
    <property type="entry name" value="Peptidase_S8_subtilisin-rel"/>
</dbReference>
<dbReference type="InterPro" id="IPR036852">
    <property type="entry name" value="Peptidase_S8/S53_dom_sf"/>
</dbReference>
<evidence type="ECO:0000259" key="6">
    <source>
        <dbReference type="Pfam" id="PF00082"/>
    </source>
</evidence>
<dbReference type="SUPFAM" id="SSF52743">
    <property type="entry name" value="Subtilisin-like"/>
    <property type="match status" value="1"/>
</dbReference>
<dbReference type="InterPro" id="IPR000209">
    <property type="entry name" value="Peptidase_S8/S53_dom"/>
</dbReference>
<evidence type="ECO:0000256" key="4">
    <source>
        <dbReference type="ARBA" id="ARBA00022825"/>
    </source>
</evidence>
<name>A0ABW7YSZ2_9ACTN</name>
<comment type="caution">
    <text evidence="7">The sequence shown here is derived from an EMBL/GenBank/DDBJ whole genome shotgun (WGS) entry which is preliminary data.</text>
</comment>
<gene>
    <name evidence="7" type="ORF">ACIBG2_16660</name>
</gene>
<dbReference type="PROSITE" id="PS00138">
    <property type="entry name" value="SUBTILASE_SER"/>
    <property type="match status" value="1"/>
</dbReference>
<dbReference type="EC" id="3.4.-.-" evidence="7"/>
<feature type="active site" description="Charge relay system" evidence="5">
    <location>
        <position position="206"/>
    </location>
</feature>
<dbReference type="Gene3D" id="3.40.50.200">
    <property type="entry name" value="Peptidase S8/S53 domain"/>
    <property type="match status" value="1"/>
</dbReference>
<dbReference type="InterPro" id="IPR023828">
    <property type="entry name" value="Peptidase_S8_Ser-AS"/>
</dbReference>
<dbReference type="PROSITE" id="PS00137">
    <property type="entry name" value="SUBTILASE_HIS"/>
    <property type="match status" value="1"/>
</dbReference>
<evidence type="ECO:0000256" key="1">
    <source>
        <dbReference type="ARBA" id="ARBA00011073"/>
    </source>
</evidence>
<proteinExistence type="inferred from homology"/>
<comment type="similarity">
    <text evidence="1 5">Belongs to the peptidase S8 family.</text>
</comment>
<dbReference type="Proteomes" id="UP001612741">
    <property type="component" value="Unassembled WGS sequence"/>
</dbReference>
<sequence length="501" mass="53488">MTANDRRWAVSPLLVDDSIPRAVVGESVDSTPADGEELLGALVELNLHASVSPERVRRDFLEHVLPRALENLGEMRPAPLPVSAAYVKCHLLRREIMRLLVLDEEQPGRNTIFRIWPDYLYHPQIDRSVSTVKADAAMRTFAADGAGIVWAVVDTGIEATHPHFAGGTLTAPDVWELHRDFSHMVRAEPAPDDSPPSTALIDEDGHGTHVAGIIAGRLPADGKARLATMRPSAGDGFQLPPWEQRVLEPNRALAGIAPMAHLVSLKVMDTSKGFPRTNSSALIAALEHIRQVNAGGRLLRIHGVNLSLGCPWFFRDYAAGQSPLCRELDLLVGTGVVAVVSAGNGGSTQSVDGLSGTLSSITDPANADRAIAVGSTHRDKPHVYGVTYLSSKGPTLDGRLKPDLVAPGERITSCAVGTLRAGIPVFATLNGEACYAESSGTSMAAPHVSGAIAAFLSARREFIGLPDRVKRLFCETAVSLGRDRFFEGHGLVDLLAALSEV</sequence>
<reference evidence="7 8" key="1">
    <citation type="submission" date="2024-10" db="EMBL/GenBank/DDBJ databases">
        <title>The Natural Products Discovery Center: Release of the First 8490 Sequenced Strains for Exploring Actinobacteria Biosynthetic Diversity.</title>
        <authorList>
            <person name="Kalkreuter E."/>
            <person name="Kautsar S.A."/>
            <person name="Yang D."/>
            <person name="Bader C.D."/>
            <person name="Teijaro C.N."/>
            <person name="Fluegel L."/>
            <person name="Davis C.M."/>
            <person name="Simpson J.R."/>
            <person name="Lauterbach L."/>
            <person name="Steele A.D."/>
            <person name="Gui C."/>
            <person name="Meng S."/>
            <person name="Li G."/>
            <person name="Viehrig K."/>
            <person name="Ye F."/>
            <person name="Su P."/>
            <person name="Kiefer A.F."/>
            <person name="Nichols A."/>
            <person name="Cepeda A.J."/>
            <person name="Yan W."/>
            <person name="Fan B."/>
            <person name="Jiang Y."/>
            <person name="Adhikari A."/>
            <person name="Zheng C.-J."/>
            <person name="Schuster L."/>
            <person name="Cowan T.M."/>
            <person name="Smanski M.J."/>
            <person name="Chevrette M.G."/>
            <person name="De Carvalho L.P.S."/>
            <person name="Shen B."/>
        </authorList>
    </citation>
    <scope>NUCLEOTIDE SEQUENCE [LARGE SCALE GENOMIC DNA]</scope>
    <source>
        <strain evidence="7 8">NPDC050545</strain>
    </source>
</reference>
<keyword evidence="2 5" id="KW-0645">Protease</keyword>
<evidence type="ECO:0000256" key="2">
    <source>
        <dbReference type="ARBA" id="ARBA00022670"/>
    </source>
</evidence>
<evidence type="ECO:0000256" key="3">
    <source>
        <dbReference type="ARBA" id="ARBA00022801"/>
    </source>
</evidence>
<dbReference type="EMBL" id="JBITGY010000004">
    <property type="protein sequence ID" value="MFI6499021.1"/>
    <property type="molecule type" value="Genomic_DNA"/>
</dbReference>
<keyword evidence="8" id="KW-1185">Reference proteome</keyword>
<feature type="active site" description="Charge relay system" evidence="5">
    <location>
        <position position="154"/>
    </location>
</feature>
<dbReference type="InterPro" id="IPR022398">
    <property type="entry name" value="Peptidase_S8_His-AS"/>
</dbReference>
<dbReference type="RefSeq" id="WP_397082253.1">
    <property type="nucleotide sequence ID" value="NZ_JBITGY010000004.1"/>
</dbReference>
<evidence type="ECO:0000256" key="5">
    <source>
        <dbReference type="PROSITE-ProRule" id="PRU01240"/>
    </source>
</evidence>
<dbReference type="InterPro" id="IPR050131">
    <property type="entry name" value="Peptidase_S8_subtilisin-like"/>
</dbReference>
<accession>A0ABW7YSZ2</accession>
<evidence type="ECO:0000313" key="7">
    <source>
        <dbReference type="EMBL" id="MFI6499021.1"/>
    </source>
</evidence>
<evidence type="ECO:0000313" key="8">
    <source>
        <dbReference type="Proteomes" id="UP001612741"/>
    </source>
</evidence>
<organism evidence="7 8">
    <name type="scientific">Nonomuraea typhae</name>
    <dbReference type="NCBI Taxonomy" id="2603600"/>
    <lineage>
        <taxon>Bacteria</taxon>
        <taxon>Bacillati</taxon>
        <taxon>Actinomycetota</taxon>
        <taxon>Actinomycetes</taxon>
        <taxon>Streptosporangiales</taxon>
        <taxon>Streptosporangiaceae</taxon>
        <taxon>Nonomuraea</taxon>
    </lineage>
</organism>
<dbReference type="Pfam" id="PF00082">
    <property type="entry name" value="Peptidase_S8"/>
    <property type="match status" value="1"/>
</dbReference>
<dbReference type="PROSITE" id="PS51892">
    <property type="entry name" value="SUBTILASE"/>
    <property type="match status" value="1"/>
</dbReference>